<evidence type="ECO:0000313" key="4">
    <source>
        <dbReference type="Proteomes" id="UP000273044"/>
    </source>
</evidence>
<evidence type="ECO:0008006" key="5">
    <source>
        <dbReference type="Google" id="ProtNLM"/>
    </source>
</evidence>
<dbReference type="Proteomes" id="UP000273044">
    <property type="component" value="Chromosome"/>
</dbReference>
<evidence type="ECO:0000256" key="1">
    <source>
        <dbReference type="SAM" id="MobiDB-lite"/>
    </source>
</evidence>
<feature type="compositionally biased region" description="Polar residues" evidence="1">
    <location>
        <begin position="26"/>
        <end position="52"/>
    </location>
</feature>
<accession>A0A3S4TYL9</accession>
<feature type="region of interest" description="Disordered" evidence="1">
    <location>
        <begin position="26"/>
        <end position="59"/>
    </location>
</feature>
<dbReference type="GeneID" id="64405964"/>
<dbReference type="PROSITE" id="PS51257">
    <property type="entry name" value="PROKAR_LIPOPROTEIN"/>
    <property type="match status" value="1"/>
</dbReference>
<feature type="signal peptide" evidence="2">
    <location>
        <begin position="1"/>
        <end position="22"/>
    </location>
</feature>
<evidence type="ECO:0000313" key="3">
    <source>
        <dbReference type="EMBL" id="VEH69203.1"/>
    </source>
</evidence>
<proteinExistence type="predicted"/>
<reference evidence="3 4" key="1">
    <citation type="submission" date="2018-12" db="EMBL/GenBank/DDBJ databases">
        <authorList>
            <consortium name="Pathogen Informatics"/>
        </authorList>
    </citation>
    <scope>NUCLEOTIDE SEQUENCE [LARGE SCALE GENOMIC DNA]</scope>
    <source>
        <strain evidence="3 4">NCTC12967</strain>
    </source>
</reference>
<organism evidence="3 4">
    <name type="scientific">Arachnia propionica</name>
    <dbReference type="NCBI Taxonomy" id="1750"/>
    <lineage>
        <taxon>Bacteria</taxon>
        <taxon>Bacillati</taxon>
        <taxon>Actinomycetota</taxon>
        <taxon>Actinomycetes</taxon>
        <taxon>Propionibacteriales</taxon>
        <taxon>Propionibacteriaceae</taxon>
        <taxon>Arachnia</taxon>
    </lineage>
</organism>
<feature type="chain" id="PRO_5038742711" description="Lipoprotein" evidence="2">
    <location>
        <begin position="23"/>
        <end position="233"/>
    </location>
</feature>
<gene>
    <name evidence="3" type="ORF">NCTC12967_00467</name>
</gene>
<keyword evidence="4" id="KW-1185">Reference proteome</keyword>
<keyword evidence="2" id="KW-0732">Signal</keyword>
<evidence type="ECO:0000256" key="2">
    <source>
        <dbReference type="SAM" id="SignalP"/>
    </source>
</evidence>
<sequence>MFRRFPHIAVASLAALTIGLSACSGSTPTGQQTASQGSNTSEATQSSASPAQTKKADPDLASKLLTGEVAGVTLKKLDELPDLDSALKGADAQIEPAGCLNTGITQLEAGATAVTQTGVVSLLLSSDSAAPGKYKEYAQKCSSASGTVAGSPVKQNIEQQQAPAVEGVNDLVAATVSSESTINGKAVNTKAYLLIGSVNGNTVVAQSMTLKGGEPSSETVTELFKAQVEKIKG</sequence>
<dbReference type="EMBL" id="LR134406">
    <property type="protein sequence ID" value="VEH69203.1"/>
    <property type="molecule type" value="Genomic_DNA"/>
</dbReference>
<dbReference type="RefSeq" id="WP_061788324.1">
    <property type="nucleotide sequence ID" value="NZ_CP072386.1"/>
</dbReference>
<name>A0A3S4TYL9_9ACTN</name>
<dbReference type="AlphaFoldDB" id="A0A3S4TYL9"/>
<protein>
    <recommendedName>
        <fullName evidence="5">Lipoprotein</fullName>
    </recommendedName>
</protein>